<gene>
    <name evidence="1" type="ORF">HFRIS_002259</name>
</gene>
<evidence type="ECO:0000313" key="2">
    <source>
        <dbReference type="Proteomes" id="UP000006772"/>
    </source>
</evidence>
<dbReference type="RefSeq" id="WP_006461594.1">
    <property type="nucleotide sequence ID" value="NZ_AEEC02000002.1"/>
</dbReference>
<evidence type="ECO:0008006" key="3">
    <source>
        <dbReference type="Google" id="ProtNLM"/>
    </source>
</evidence>
<organism evidence="1 2">
    <name type="scientific">Herbaspirillum frisingense GSF30</name>
    <dbReference type="NCBI Taxonomy" id="864073"/>
    <lineage>
        <taxon>Bacteria</taxon>
        <taxon>Pseudomonadati</taxon>
        <taxon>Pseudomonadota</taxon>
        <taxon>Betaproteobacteria</taxon>
        <taxon>Burkholderiales</taxon>
        <taxon>Oxalobacteraceae</taxon>
        <taxon>Herbaspirillum</taxon>
    </lineage>
</organism>
<dbReference type="AlphaFoldDB" id="A0AAI9N5K1"/>
<protein>
    <recommendedName>
        <fullName evidence="3">DUF4224 domain-containing protein</fullName>
    </recommendedName>
</protein>
<proteinExistence type="predicted"/>
<evidence type="ECO:0000313" key="1">
    <source>
        <dbReference type="EMBL" id="EOA06545.1"/>
    </source>
</evidence>
<accession>A0AAI9N5K1</accession>
<reference evidence="1 2" key="1">
    <citation type="journal article" date="2013" name="Front. Microbiol.">
        <title>The genome of the endophytic bacterium H. frisingense GSF30(T) identifies diverse strategies in the Herbaspirillum genus to interact with plants.</title>
        <authorList>
            <person name="Straub D."/>
            <person name="Rothballer M."/>
            <person name="Hartmann A."/>
            <person name="Ludewig U."/>
        </authorList>
    </citation>
    <scope>NUCLEOTIDE SEQUENCE [LARGE SCALE GENOMIC DNA]</scope>
    <source>
        <strain evidence="1 2">GSF30</strain>
    </source>
</reference>
<dbReference type="EMBL" id="AEEC02000002">
    <property type="protein sequence ID" value="EOA06545.1"/>
    <property type="molecule type" value="Genomic_DNA"/>
</dbReference>
<sequence length="80" mass="8802">MSDLFLDDESLDRLTGIRRGSTRAGVKQTKYEMQAAFLREIGIPFISNARGRPVVLLSAVESRRTAEAPKKGWKPAVIGA</sequence>
<comment type="caution">
    <text evidence="1">The sequence shown here is derived from an EMBL/GenBank/DDBJ whole genome shotgun (WGS) entry which is preliminary data.</text>
</comment>
<name>A0AAI9N5K1_9BURK</name>
<dbReference type="Proteomes" id="UP000006772">
    <property type="component" value="Unassembled WGS sequence"/>
</dbReference>